<proteinExistence type="predicted"/>
<gene>
    <name evidence="3" type="ORF">BN12_3510001</name>
</gene>
<dbReference type="STRING" id="1194083.BN12_3510001"/>
<keyword evidence="2" id="KW-0812">Transmembrane</keyword>
<accession>A0A077LY53</accession>
<organism evidence="3 4">
    <name type="scientific">Nostocoides japonicum T1-X7</name>
    <dbReference type="NCBI Taxonomy" id="1194083"/>
    <lineage>
        <taxon>Bacteria</taxon>
        <taxon>Bacillati</taxon>
        <taxon>Actinomycetota</taxon>
        <taxon>Actinomycetes</taxon>
        <taxon>Micrococcales</taxon>
        <taxon>Intrasporangiaceae</taxon>
        <taxon>Nostocoides</taxon>
    </lineage>
</organism>
<dbReference type="SUPFAM" id="SSF49785">
    <property type="entry name" value="Galactose-binding domain-like"/>
    <property type="match status" value="1"/>
</dbReference>
<feature type="compositionally biased region" description="Low complexity" evidence="1">
    <location>
        <begin position="58"/>
        <end position="74"/>
    </location>
</feature>
<dbReference type="OrthoDB" id="9786339at2"/>
<dbReference type="AlphaFoldDB" id="A0A077LY53"/>
<feature type="transmembrane region" description="Helical" evidence="2">
    <location>
        <begin position="12"/>
        <end position="31"/>
    </location>
</feature>
<comment type="caution">
    <text evidence="3">The sequence shown here is derived from an EMBL/GenBank/DDBJ whole genome shotgun (WGS) entry which is preliminary data.</text>
</comment>
<evidence type="ECO:0000313" key="4">
    <source>
        <dbReference type="Proteomes" id="UP000035721"/>
    </source>
</evidence>
<keyword evidence="4" id="KW-1185">Reference proteome</keyword>
<dbReference type="InterPro" id="IPR008979">
    <property type="entry name" value="Galactose-bd-like_sf"/>
</dbReference>
<dbReference type="Gene3D" id="2.60.120.260">
    <property type="entry name" value="Galactose-binding domain-like"/>
    <property type="match status" value="1"/>
</dbReference>
<feature type="region of interest" description="Disordered" evidence="1">
    <location>
        <begin position="51"/>
        <end position="74"/>
    </location>
</feature>
<evidence type="ECO:0000256" key="2">
    <source>
        <dbReference type="SAM" id="Phobius"/>
    </source>
</evidence>
<sequence>MGPLDRDESRLALAIVAGLLVVALIIGIWGLTKIGSGVDLGLGSDSAPTTLVTTDPHASPSTTPSATSATTTSPSAALEDLGILSARAFDPEGDDKENDAAVGRVYDGDTSTVWTSEGYESPNLGGIKDGVGVILDLGSNAKPRQIEVTQPTASHYTVYLSDERSRDGAKKVGTSSKSGTTTLAVPAGVSGQYLIVWFTKVAQADDGRYRAALAEVAVQGEG</sequence>
<keyword evidence="2" id="KW-0472">Membrane</keyword>
<evidence type="ECO:0008006" key="5">
    <source>
        <dbReference type="Google" id="ProtNLM"/>
    </source>
</evidence>
<dbReference type="EMBL" id="CAJB01000281">
    <property type="protein sequence ID" value="CCH78838.1"/>
    <property type="molecule type" value="Genomic_DNA"/>
</dbReference>
<name>A0A077LY53_9MICO</name>
<keyword evidence="2" id="KW-1133">Transmembrane helix</keyword>
<reference evidence="3 4" key="1">
    <citation type="journal article" date="2013" name="ISME J.">
        <title>A metabolic model for members of the genus Tetrasphaera involved in enhanced biological phosphorus removal.</title>
        <authorList>
            <person name="Kristiansen R."/>
            <person name="Nguyen H.T.T."/>
            <person name="Saunders A.M."/>
            <person name="Nielsen J.L."/>
            <person name="Wimmer R."/>
            <person name="Le V.Q."/>
            <person name="McIlroy S.J."/>
            <person name="Petrovski S."/>
            <person name="Seviour R.J."/>
            <person name="Calteau A."/>
            <person name="Nielsen K.L."/>
            <person name="Nielsen P.H."/>
        </authorList>
    </citation>
    <scope>NUCLEOTIDE SEQUENCE [LARGE SCALE GENOMIC DNA]</scope>
    <source>
        <strain evidence="3 4">T1-X7</strain>
    </source>
</reference>
<protein>
    <recommendedName>
        <fullName evidence="5">F5/8 type C domain-containing protein</fullName>
    </recommendedName>
</protein>
<evidence type="ECO:0000313" key="3">
    <source>
        <dbReference type="EMBL" id="CCH78838.1"/>
    </source>
</evidence>
<evidence type="ECO:0000256" key="1">
    <source>
        <dbReference type="SAM" id="MobiDB-lite"/>
    </source>
</evidence>
<dbReference type="Proteomes" id="UP000035721">
    <property type="component" value="Unassembled WGS sequence"/>
</dbReference>